<evidence type="ECO:0000256" key="3">
    <source>
        <dbReference type="SAM" id="MobiDB-lite"/>
    </source>
</evidence>
<dbReference type="OrthoDB" id="3358371at2759"/>
<keyword evidence="6" id="KW-1185">Reference proteome</keyword>
<dbReference type="Gene3D" id="3.90.25.10">
    <property type="entry name" value="UDP-galactose 4-epimerase, domain 1"/>
    <property type="match status" value="1"/>
</dbReference>
<dbReference type="InterPro" id="IPR008030">
    <property type="entry name" value="NmrA-like"/>
</dbReference>
<dbReference type="RefSeq" id="XP_018031717.1">
    <property type="nucleotide sequence ID" value="XM_018179208.1"/>
</dbReference>
<dbReference type="GO" id="GO:0005634">
    <property type="term" value="C:nucleus"/>
    <property type="evidence" value="ECO:0007669"/>
    <property type="project" value="TreeGrafter"/>
</dbReference>
<feature type="compositionally biased region" description="Low complexity" evidence="3">
    <location>
        <begin position="11"/>
        <end position="48"/>
    </location>
</feature>
<dbReference type="Pfam" id="PF05368">
    <property type="entry name" value="NmrA"/>
    <property type="match status" value="1"/>
</dbReference>
<feature type="region of interest" description="Disordered" evidence="3">
    <location>
        <begin position="1"/>
        <end position="48"/>
    </location>
</feature>
<dbReference type="AlphaFoldDB" id="A0A177C391"/>
<dbReference type="InterPro" id="IPR036291">
    <property type="entry name" value="NAD(P)-bd_dom_sf"/>
</dbReference>
<evidence type="ECO:0000313" key="6">
    <source>
        <dbReference type="Proteomes" id="UP000077069"/>
    </source>
</evidence>
<evidence type="ECO:0000256" key="2">
    <source>
        <dbReference type="ARBA" id="ARBA00022857"/>
    </source>
</evidence>
<accession>A0A177C391</accession>
<dbReference type="SUPFAM" id="SSF51735">
    <property type="entry name" value="NAD(P)-binding Rossmann-fold domains"/>
    <property type="match status" value="1"/>
</dbReference>
<comment type="similarity">
    <text evidence="1">Belongs to the NmrA-type oxidoreductase family.</text>
</comment>
<dbReference type="InParanoid" id="A0A177C391"/>
<evidence type="ECO:0000313" key="5">
    <source>
        <dbReference type="EMBL" id="OAG01352.1"/>
    </source>
</evidence>
<dbReference type="Proteomes" id="UP000077069">
    <property type="component" value="Unassembled WGS sequence"/>
</dbReference>
<name>A0A177C391_9PLEO</name>
<dbReference type="PANTHER" id="PTHR42748:SF31">
    <property type="entry name" value="NMRA-LIKE DOMAIN-CONTAINING PROTEIN-RELATED"/>
    <property type="match status" value="1"/>
</dbReference>
<dbReference type="Gene3D" id="3.40.50.720">
    <property type="entry name" value="NAD(P)-binding Rossmann-like Domain"/>
    <property type="match status" value="1"/>
</dbReference>
<evidence type="ECO:0000256" key="1">
    <source>
        <dbReference type="ARBA" id="ARBA00006328"/>
    </source>
</evidence>
<gene>
    <name evidence="5" type="ORF">CC84DRAFT_1167581</name>
</gene>
<dbReference type="PANTHER" id="PTHR42748">
    <property type="entry name" value="NITROGEN METABOLITE REPRESSION PROTEIN NMRA FAMILY MEMBER"/>
    <property type="match status" value="1"/>
</dbReference>
<protein>
    <submittedName>
        <fullName evidence="5">NmrA-domain-containing protein</fullName>
    </submittedName>
</protein>
<dbReference type="GeneID" id="28762694"/>
<organism evidence="5 6">
    <name type="scientific">Paraphaeosphaeria sporulosa</name>
    <dbReference type="NCBI Taxonomy" id="1460663"/>
    <lineage>
        <taxon>Eukaryota</taxon>
        <taxon>Fungi</taxon>
        <taxon>Dikarya</taxon>
        <taxon>Ascomycota</taxon>
        <taxon>Pezizomycotina</taxon>
        <taxon>Dothideomycetes</taxon>
        <taxon>Pleosporomycetidae</taxon>
        <taxon>Pleosporales</taxon>
        <taxon>Massarineae</taxon>
        <taxon>Didymosphaeriaceae</taxon>
        <taxon>Paraphaeosphaeria</taxon>
    </lineage>
</organism>
<dbReference type="InterPro" id="IPR051164">
    <property type="entry name" value="NmrA-like_oxidored"/>
</dbReference>
<feature type="domain" description="NmrA-like" evidence="4">
    <location>
        <begin position="53"/>
        <end position="354"/>
    </location>
</feature>
<dbReference type="CDD" id="cd05251">
    <property type="entry name" value="NmrA_like_SDR_a"/>
    <property type="match status" value="1"/>
</dbReference>
<sequence length="365" mass="39156">MKAFKKLLGRSSKSSKSTTQPTAAPSKAQSTPTTATKPPPATATTPATTTMAKQTIVVFGATGKQGGSVVKTILADPKTAAKYHVKAVTRDTTKESAQKLRDLGAEVVSADLNAPETLAPVLEGAYGVFAVTNFLEKMDAAPEITQGKAVADAAKAAGVQHLVWSSLLNVTKLTEGKLTNVHHFDSKAQVEEYIREIGVPATFFLAGYFMSNLPGMSISEQTGWTLNLPTTKNAPIPLFDAEDDTGKFVKGIFENREKLLGQRVLGATAYYTPAQLIEELKEVYPKTSASAAYNELPGDVYKGILGSFGLPESFQQEMLENHQLFDVAGYFGGEKLDASHSIVDEPLTTWKEYISKSPVFAAVKN</sequence>
<dbReference type="STRING" id="1460663.A0A177C391"/>
<reference evidence="5 6" key="1">
    <citation type="submission" date="2016-05" db="EMBL/GenBank/DDBJ databases">
        <title>Comparative analysis of secretome profiles of manganese(II)-oxidizing ascomycete fungi.</title>
        <authorList>
            <consortium name="DOE Joint Genome Institute"/>
            <person name="Zeiner C.A."/>
            <person name="Purvine S.O."/>
            <person name="Zink E.M."/>
            <person name="Wu S."/>
            <person name="Pasa-Tolic L."/>
            <person name="Chaput D.L."/>
            <person name="Haridas S."/>
            <person name="Grigoriev I.V."/>
            <person name="Santelli C.M."/>
            <person name="Hansel C.M."/>
        </authorList>
    </citation>
    <scope>NUCLEOTIDE SEQUENCE [LARGE SCALE GENOMIC DNA]</scope>
    <source>
        <strain evidence="5 6">AP3s5-JAC2a</strain>
    </source>
</reference>
<dbReference type="EMBL" id="KV441557">
    <property type="protein sequence ID" value="OAG01352.1"/>
    <property type="molecule type" value="Genomic_DNA"/>
</dbReference>
<proteinExistence type="inferred from homology"/>
<keyword evidence="2" id="KW-0521">NADP</keyword>
<evidence type="ECO:0000259" key="4">
    <source>
        <dbReference type="Pfam" id="PF05368"/>
    </source>
</evidence>